<proteinExistence type="predicted"/>
<dbReference type="OrthoDB" id="7130006at2759"/>
<gene>
    <name evidence="1" type="primary">LOC102590723</name>
</gene>
<keyword evidence="2" id="KW-1185">Reference proteome</keyword>
<evidence type="ECO:0000313" key="2">
    <source>
        <dbReference type="Proteomes" id="UP000011115"/>
    </source>
</evidence>
<sequence length="88" mass="10542">MLLVPRIIYTKEVSRNWCHSWRMLWYYKVLDILYTKKSLKKLMNTFTTTLAKFHPLKITPTSVLFSRSLNYFPCTTINLFDWCANNGD</sequence>
<protein>
    <submittedName>
        <fullName evidence="1">Epoxide hydrolase 1</fullName>
    </submittedName>
</protein>
<dbReference type="EnsemblPlants" id="PGSC0003DMT400029421">
    <property type="protein sequence ID" value="PGSC0003DMT400029421"/>
    <property type="gene ID" value="PGSC0003DMG400011310"/>
</dbReference>
<name>M1ASS6_SOLTU</name>
<reference evidence="1" key="2">
    <citation type="submission" date="2015-06" db="UniProtKB">
        <authorList>
            <consortium name="EnsemblPlants"/>
        </authorList>
    </citation>
    <scope>IDENTIFICATION</scope>
    <source>
        <strain evidence="1">DM1-3 516 R44</strain>
    </source>
</reference>
<dbReference type="AlphaFoldDB" id="M1ASS6"/>
<dbReference type="HOGENOM" id="CLU_2473328_0_0_1"/>
<dbReference type="ExpressionAtlas" id="M1ASS6">
    <property type="expression patterns" value="baseline"/>
</dbReference>
<reference evidence="2" key="1">
    <citation type="journal article" date="2011" name="Nature">
        <title>Genome sequence and analysis of the tuber crop potato.</title>
        <authorList>
            <consortium name="The Potato Genome Sequencing Consortium"/>
        </authorList>
    </citation>
    <scope>NUCLEOTIDE SEQUENCE [LARGE SCALE GENOMIC DNA]</scope>
    <source>
        <strain evidence="2">cv. DM1-3 516 R44</strain>
    </source>
</reference>
<accession>M1ASS6</accession>
<dbReference type="Gramene" id="PGSC0003DMT400029421">
    <property type="protein sequence ID" value="PGSC0003DMT400029421"/>
    <property type="gene ID" value="PGSC0003DMG400011310"/>
</dbReference>
<organism evidence="1 2">
    <name type="scientific">Solanum tuberosum</name>
    <name type="common">Potato</name>
    <dbReference type="NCBI Taxonomy" id="4113"/>
    <lineage>
        <taxon>Eukaryota</taxon>
        <taxon>Viridiplantae</taxon>
        <taxon>Streptophyta</taxon>
        <taxon>Embryophyta</taxon>
        <taxon>Tracheophyta</taxon>
        <taxon>Spermatophyta</taxon>
        <taxon>Magnoliopsida</taxon>
        <taxon>eudicotyledons</taxon>
        <taxon>Gunneridae</taxon>
        <taxon>Pentapetalae</taxon>
        <taxon>asterids</taxon>
        <taxon>lamiids</taxon>
        <taxon>Solanales</taxon>
        <taxon>Solanaceae</taxon>
        <taxon>Solanoideae</taxon>
        <taxon>Solaneae</taxon>
        <taxon>Solanum</taxon>
    </lineage>
</organism>
<dbReference type="Proteomes" id="UP000011115">
    <property type="component" value="Unassembled WGS sequence"/>
</dbReference>
<evidence type="ECO:0000313" key="1">
    <source>
        <dbReference type="EnsemblPlants" id="PGSC0003DMT400029421"/>
    </source>
</evidence>